<dbReference type="SUPFAM" id="SSF52540">
    <property type="entry name" value="P-loop containing nucleoside triphosphate hydrolases"/>
    <property type="match status" value="1"/>
</dbReference>
<keyword evidence="1" id="KW-0812">Transmembrane</keyword>
<name>A0ABY3MZN7_9GAMM</name>
<dbReference type="PROSITE" id="PS51257">
    <property type="entry name" value="PROKAR_LIPOPROTEIN"/>
    <property type="match status" value="1"/>
</dbReference>
<reference evidence="4 5" key="1">
    <citation type="submission" date="2019-08" db="EMBL/GenBank/DDBJ databases">
        <title>Microbe sample from Colwellia echini.</title>
        <authorList>
            <person name="Christiansen L."/>
            <person name="Pathiraja D."/>
            <person name="Schultz-Johansen M."/>
            <person name="Choi I.-G."/>
            <person name="Stougaard P."/>
        </authorList>
    </citation>
    <scope>NUCLEOTIDE SEQUENCE [LARGE SCALE GENOMIC DNA]</scope>
    <source>
        <strain evidence="4 5">A3</strain>
    </source>
</reference>
<feature type="domain" description="ORC1/DEAH AAA+ ATPase" evidence="3">
    <location>
        <begin position="521"/>
        <end position="632"/>
    </location>
</feature>
<keyword evidence="2" id="KW-0732">Signal</keyword>
<evidence type="ECO:0000313" key="5">
    <source>
        <dbReference type="Proteomes" id="UP000815846"/>
    </source>
</evidence>
<dbReference type="Pfam" id="PF13401">
    <property type="entry name" value="AAA_22"/>
    <property type="match status" value="1"/>
</dbReference>
<feature type="transmembrane region" description="Helical" evidence="1">
    <location>
        <begin position="283"/>
        <end position="301"/>
    </location>
</feature>
<organism evidence="4 5">
    <name type="scientific">Colwellia echini</name>
    <dbReference type="NCBI Taxonomy" id="1982103"/>
    <lineage>
        <taxon>Bacteria</taxon>
        <taxon>Pseudomonadati</taxon>
        <taxon>Pseudomonadota</taxon>
        <taxon>Gammaproteobacteria</taxon>
        <taxon>Alteromonadales</taxon>
        <taxon>Colwelliaceae</taxon>
        <taxon>Colwellia</taxon>
    </lineage>
</organism>
<keyword evidence="5" id="KW-1185">Reference proteome</keyword>
<feature type="signal peptide" evidence="2">
    <location>
        <begin position="1"/>
        <end position="30"/>
    </location>
</feature>
<comment type="caution">
    <text evidence="4">The sequence shown here is derived from an EMBL/GenBank/DDBJ whole genome shotgun (WGS) entry which is preliminary data.</text>
</comment>
<feature type="transmembrane region" description="Helical" evidence="1">
    <location>
        <begin position="307"/>
        <end position="325"/>
    </location>
</feature>
<sequence>MAARSLQRILVLNILLLVCSCLLVNQTSYAQALVQSATETPVQLEISEPVITINQPTLVNSEKVVKTQVSKLSLFEDEFNELVEKINADEHDIEEYDAFYARLNPVIIEKIDNLFNKINTTSLDLSISHQSTLAEPKPSQAQKNRALQLFLSDYAELKDYFTLRGRVFNVASSTFIENHTSFKPIGIDETIMEWRYLRIQFYVIYKKVSQRITELPKRFAKSSFSLLTEVGSLLLILIGFRLSRKKLSTILTNLQKSVLTPRTQTRVQVARFIWYINQTRAPLEWLLLIYVLVFKLDFLQIPLLDDLIWSISFWSCFTLFVFKVLSTLISRGKQALTKEISAKQIWALKLSIFGFGVYMGVQDLTLLFIHEAAISSWVTSVLFLAGVPIYFFFIFAWKNNAFIFVRTERDASEWAKIIAQKPRGVRGFINGNICIAYCIYFAITKTFLQLISRLETGRRLTTELYRSRLIRDNEEFLASLTDQESLSIEQREHLVRDKSFVNESVCEKELIQIDELLAIGEKSHLAVISERGLGKTTFLSIIAEKHPTHILINCGASFDNIYYQLISELGLPVEQINKDDVVNTTNISTEEIVQAMQAKNINVMLLDNVHYLMSPTAGGQKNIKRLLSLINDLRGQALWVMSFESNAWQLINALSISQGFFNRKVKLSPWSEENISNLLTQRSEIANILPTYEHLYIPRQIVDIEEVNLTDRNRSGIYRMIWSYAEGNPAIAIREYAGAIIKQKNAHFATLPISPDIKRLEGLDINTLLVLRVILQFGRADTSEIMENLRLNGLVVNSALATCLAQKFIEDADGGYQISWLWFRAITKFLDRQNLLSN</sequence>
<feature type="chain" id="PRO_5046918353" evidence="2">
    <location>
        <begin position="31"/>
        <end position="838"/>
    </location>
</feature>
<evidence type="ECO:0000256" key="2">
    <source>
        <dbReference type="SAM" id="SignalP"/>
    </source>
</evidence>
<dbReference type="RefSeq" id="WP_101344769.1">
    <property type="nucleotide sequence ID" value="NZ_PJAI02000003.1"/>
</dbReference>
<gene>
    <name evidence="4" type="ORF">CWS31_004975</name>
</gene>
<evidence type="ECO:0000259" key="3">
    <source>
        <dbReference type="Pfam" id="PF13401"/>
    </source>
</evidence>
<dbReference type="InterPro" id="IPR027417">
    <property type="entry name" value="P-loop_NTPase"/>
</dbReference>
<dbReference type="Proteomes" id="UP000815846">
    <property type="component" value="Unassembled WGS sequence"/>
</dbReference>
<feature type="transmembrane region" description="Helical" evidence="1">
    <location>
        <begin position="425"/>
        <end position="443"/>
    </location>
</feature>
<dbReference type="EMBL" id="PJAI02000003">
    <property type="protein sequence ID" value="TYK66688.1"/>
    <property type="molecule type" value="Genomic_DNA"/>
</dbReference>
<dbReference type="InterPro" id="IPR049945">
    <property type="entry name" value="AAA_22"/>
</dbReference>
<evidence type="ECO:0000256" key="1">
    <source>
        <dbReference type="SAM" id="Phobius"/>
    </source>
</evidence>
<dbReference type="Gene3D" id="3.40.50.300">
    <property type="entry name" value="P-loop containing nucleotide triphosphate hydrolases"/>
    <property type="match status" value="1"/>
</dbReference>
<evidence type="ECO:0000313" key="4">
    <source>
        <dbReference type="EMBL" id="TYK66688.1"/>
    </source>
</evidence>
<feature type="transmembrane region" description="Helical" evidence="1">
    <location>
        <begin position="346"/>
        <end position="368"/>
    </location>
</feature>
<feature type="transmembrane region" description="Helical" evidence="1">
    <location>
        <begin position="224"/>
        <end position="242"/>
    </location>
</feature>
<keyword evidence="1" id="KW-1133">Transmembrane helix</keyword>
<proteinExistence type="predicted"/>
<accession>A0ABY3MZN7</accession>
<feature type="transmembrane region" description="Helical" evidence="1">
    <location>
        <begin position="374"/>
        <end position="397"/>
    </location>
</feature>
<keyword evidence="1" id="KW-0472">Membrane</keyword>
<protein>
    <submittedName>
        <fullName evidence="4">AAA family ATPase</fullName>
    </submittedName>
</protein>